<accession>A0AAV4Y1Y7</accession>
<gene>
    <name evidence="1" type="ORF">CEXT_722201</name>
</gene>
<sequence>MIYSKLQGVERQEPNFSRIRETCRSLRITDFRSLVWGGGRGGMFLYPRGKSTRAEMSLKSSTCLSIKEHLGLKSHQPGQGMIYKMIGGWGLIVD</sequence>
<name>A0AAV4Y1Y7_CAEEX</name>
<dbReference type="AlphaFoldDB" id="A0AAV4Y1Y7"/>
<keyword evidence="2" id="KW-1185">Reference proteome</keyword>
<dbReference type="Proteomes" id="UP001054945">
    <property type="component" value="Unassembled WGS sequence"/>
</dbReference>
<comment type="caution">
    <text evidence="1">The sequence shown here is derived from an EMBL/GenBank/DDBJ whole genome shotgun (WGS) entry which is preliminary data.</text>
</comment>
<protein>
    <submittedName>
        <fullName evidence="1">Uncharacterized protein</fullName>
    </submittedName>
</protein>
<reference evidence="1 2" key="1">
    <citation type="submission" date="2021-06" db="EMBL/GenBank/DDBJ databases">
        <title>Caerostris extrusa draft genome.</title>
        <authorList>
            <person name="Kono N."/>
            <person name="Arakawa K."/>
        </authorList>
    </citation>
    <scope>NUCLEOTIDE SEQUENCE [LARGE SCALE GENOMIC DNA]</scope>
</reference>
<evidence type="ECO:0000313" key="2">
    <source>
        <dbReference type="Proteomes" id="UP001054945"/>
    </source>
</evidence>
<proteinExistence type="predicted"/>
<dbReference type="EMBL" id="BPLR01018676">
    <property type="protein sequence ID" value="GIZ01486.1"/>
    <property type="molecule type" value="Genomic_DNA"/>
</dbReference>
<evidence type="ECO:0000313" key="1">
    <source>
        <dbReference type="EMBL" id="GIZ01486.1"/>
    </source>
</evidence>
<organism evidence="1 2">
    <name type="scientific">Caerostris extrusa</name>
    <name type="common">Bark spider</name>
    <name type="synonym">Caerostris bankana</name>
    <dbReference type="NCBI Taxonomy" id="172846"/>
    <lineage>
        <taxon>Eukaryota</taxon>
        <taxon>Metazoa</taxon>
        <taxon>Ecdysozoa</taxon>
        <taxon>Arthropoda</taxon>
        <taxon>Chelicerata</taxon>
        <taxon>Arachnida</taxon>
        <taxon>Araneae</taxon>
        <taxon>Araneomorphae</taxon>
        <taxon>Entelegynae</taxon>
        <taxon>Araneoidea</taxon>
        <taxon>Araneidae</taxon>
        <taxon>Caerostris</taxon>
    </lineage>
</organism>